<evidence type="ECO:0000259" key="1">
    <source>
        <dbReference type="PROSITE" id="PS50181"/>
    </source>
</evidence>
<accession>A0A2P5DAH1</accession>
<sequence>MATKRMNRAFGTKKDGAPNSMAVDQISKLPDPLIHHILSFVPTLDAVRMSILSRRWRRVWCSIPALHFCDSDNMGYPLFGSQQKKTFYKFVEECVKLRQICMRYMTDSVITRFKLDIEYFGDSASIDKWFTSAVLRNIEELDLSIKAEDFVRIGFYSST</sequence>
<feature type="domain" description="F-box" evidence="1">
    <location>
        <begin position="23"/>
        <end position="59"/>
    </location>
</feature>
<evidence type="ECO:0000313" key="2">
    <source>
        <dbReference type="EMBL" id="PON70274.1"/>
    </source>
</evidence>
<name>A0A2P5DAH1_PARAD</name>
<reference evidence="3" key="1">
    <citation type="submission" date="2016-06" db="EMBL/GenBank/DDBJ databases">
        <title>Parallel loss of symbiosis genes in relatives of nitrogen-fixing non-legume Parasponia.</title>
        <authorList>
            <person name="Van Velzen R."/>
            <person name="Holmer R."/>
            <person name="Bu F."/>
            <person name="Rutten L."/>
            <person name="Van Zeijl A."/>
            <person name="Liu W."/>
            <person name="Santuari L."/>
            <person name="Cao Q."/>
            <person name="Sharma T."/>
            <person name="Shen D."/>
            <person name="Roswanjaya Y."/>
            <person name="Wardhani T."/>
            <person name="Kalhor M.S."/>
            <person name="Jansen J."/>
            <person name="Van den Hoogen J."/>
            <person name="Gungor B."/>
            <person name="Hartog M."/>
            <person name="Hontelez J."/>
            <person name="Verver J."/>
            <person name="Yang W.-C."/>
            <person name="Schijlen E."/>
            <person name="Repin R."/>
            <person name="Schilthuizen M."/>
            <person name="Schranz E."/>
            <person name="Heidstra R."/>
            <person name="Miyata K."/>
            <person name="Fedorova E."/>
            <person name="Kohlen W."/>
            <person name="Bisseling T."/>
            <person name="Smit S."/>
            <person name="Geurts R."/>
        </authorList>
    </citation>
    <scope>NUCLEOTIDE SEQUENCE [LARGE SCALE GENOMIC DNA]</scope>
    <source>
        <strain evidence="3">cv. WU1-14</strain>
    </source>
</reference>
<dbReference type="Pfam" id="PF00646">
    <property type="entry name" value="F-box"/>
    <property type="match status" value="1"/>
</dbReference>
<dbReference type="InterPro" id="IPR053781">
    <property type="entry name" value="F-box_AtFBL13-like"/>
</dbReference>
<proteinExistence type="predicted"/>
<dbReference type="Proteomes" id="UP000237105">
    <property type="component" value="Unassembled WGS sequence"/>
</dbReference>
<dbReference type="SMART" id="SM00256">
    <property type="entry name" value="FBOX"/>
    <property type="match status" value="1"/>
</dbReference>
<evidence type="ECO:0000313" key="3">
    <source>
        <dbReference type="Proteomes" id="UP000237105"/>
    </source>
</evidence>
<dbReference type="PROSITE" id="PS50181">
    <property type="entry name" value="FBOX"/>
    <property type="match status" value="1"/>
</dbReference>
<dbReference type="CDD" id="cd22160">
    <property type="entry name" value="F-box_AtFBL13-like"/>
    <property type="match status" value="1"/>
</dbReference>
<dbReference type="OrthoDB" id="1162365at2759"/>
<dbReference type="STRING" id="3476.A0A2P5DAH1"/>
<dbReference type="Gene3D" id="1.20.1280.50">
    <property type="match status" value="1"/>
</dbReference>
<dbReference type="InterPro" id="IPR053197">
    <property type="entry name" value="F-box_SCFL_complex_component"/>
</dbReference>
<dbReference type="SUPFAM" id="SSF81383">
    <property type="entry name" value="F-box domain"/>
    <property type="match status" value="1"/>
</dbReference>
<dbReference type="AlphaFoldDB" id="A0A2P5DAH1"/>
<dbReference type="PANTHER" id="PTHR34223:SF51">
    <property type="entry name" value="OS06G0556300 PROTEIN"/>
    <property type="match status" value="1"/>
</dbReference>
<dbReference type="InterPro" id="IPR036047">
    <property type="entry name" value="F-box-like_dom_sf"/>
</dbReference>
<dbReference type="PANTHER" id="PTHR34223">
    <property type="entry name" value="OS11G0201299 PROTEIN"/>
    <property type="match status" value="1"/>
</dbReference>
<gene>
    <name evidence="2" type="ORF">PanWU01x14_081980</name>
</gene>
<organism evidence="2 3">
    <name type="scientific">Parasponia andersonii</name>
    <name type="common">Sponia andersonii</name>
    <dbReference type="NCBI Taxonomy" id="3476"/>
    <lineage>
        <taxon>Eukaryota</taxon>
        <taxon>Viridiplantae</taxon>
        <taxon>Streptophyta</taxon>
        <taxon>Embryophyta</taxon>
        <taxon>Tracheophyta</taxon>
        <taxon>Spermatophyta</taxon>
        <taxon>Magnoliopsida</taxon>
        <taxon>eudicotyledons</taxon>
        <taxon>Gunneridae</taxon>
        <taxon>Pentapetalae</taxon>
        <taxon>rosids</taxon>
        <taxon>fabids</taxon>
        <taxon>Rosales</taxon>
        <taxon>Cannabaceae</taxon>
        <taxon>Parasponia</taxon>
    </lineage>
</organism>
<dbReference type="EMBL" id="JXTB01000051">
    <property type="protein sequence ID" value="PON70274.1"/>
    <property type="molecule type" value="Genomic_DNA"/>
</dbReference>
<protein>
    <submittedName>
        <fullName evidence="2">F-box domain containing protein</fullName>
    </submittedName>
</protein>
<keyword evidence="3" id="KW-1185">Reference proteome</keyword>
<comment type="caution">
    <text evidence="2">The sequence shown here is derived from an EMBL/GenBank/DDBJ whole genome shotgun (WGS) entry which is preliminary data.</text>
</comment>
<dbReference type="InterPro" id="IPR001810">
    <property type="entry name" value="F-box_dom"/>
</dbReference>